<dbReference type="STRING" id="322095.HMPREF3185_00632"/>
<feature type="transmembrane region" description="Helical" evidence="7">
    <location>
        <begin position="406"/>
        <end position="430"/>
    </location>
</feature>
<dbReference type="InterPro" id="IPR028250">
    <property type="entry name" value="DsbDN"/>
</dbReference>
<keyword evidence="10" id="KW-1185">Reference proteome</keyword>
<dbReference type="PROSITE" id="PS51352">
    <property type="entry name" value="THIOREDOXIN_2"/>
    <property type="match status" value="1"/>
</dbReference>
<feature type="transmembrane region" description="Helical" evidence="7">
    <location>
        <begin position="373"/>
        <end position="400"/>
    </location>
</feature>
<evidence type="ECO:0000256" key="5">
    <source>
        <dbReference type="ARBA" id="ARBA00022989"/>
    </source>
</evidence>
<comment type="subcellular location">
    <subcellularLocation>
        <location evidence="1">Cell membrane</location>
        <topology evidence="1">Multi-pass membrane protein</topology>
    </subcellularLocation>
</comment>
<evidence type="ECO:0000313" key="9">
    <source>
        <dbReference type="EMBL" id="KXB76977.1"/>
    </source>
</evidence>
<dbReference type="AlphaFoldDB" id="A0A134BAJ4"/>
<accession>A0A134BAJ4</accession>
<evidence type="ECO:0000256" key="4">
    <source>
        <dbReference type="ARBA" id="ARBA00022748"/>
    </source>
</evidence>
<dbReference type="InterPro" id="IPR013766">
    <property type="entry name" value="Thioredoxin_domain"/>
</dbReference>
<reference evidence="10" key="1">
    <citation type="submission" date="2016-01" db="EMBL/GenBank/DDBJ databases">
        <authorList>
            <person name="Mitreva M."/>
            <person name="Pepin K.H."/>
            <person name="Mihindukulasuriya K.A."/>
            <person name="Fulton R."/>
            <person name="Fronick C."/>
            <person name="O'Laughlin M."/>
            <person name="Miner T."/>
            <person name="Herter B."/>
            <person name="Rosa B.A."/>
            <person name="Cordes M."/>
            <person name="Tomlinson C."/>
            <person name="Wollam A."/>
            <person name="Palsikar V.B."/>
            <person name="Mardis E.R."/>
            <person name="Wilson R.K."/>
        </authorList>
    </citation>
    <scope>NUCLEOTIDE SEQUENCE [LARGE SCALE GENOMIC DNA]</scope>
    <source>
        <strain evidence="10">KA00683</strain>
    </source>
</reference>
<dbReference type="GO" id="GO:0045454">
    <property type="term" value="P:cell redox homeostasis"/>
    <property type="evidence" value="ECO:0007669"/>
    <property type="project" value="TreeGrafter"/>
</dbReference>
<gene>
    <name evidence="9" type="ORF">HMPREF3185_00632</name>
</gene>
<feature type="transmembrane region" description="Helical" evidence="7">
    <location>
        <begin position="293"/>
        <end position="315"/>
    </location>
</feature>
<keyword evidence="4" id="KW-0201">Cytochrome c-type biogenesis</keyword>
<keyword evidence="2" id="KW-1003">Cell membrane</keyword>
<evidence type="ECO:0000256" key="1">
    <source>
        <dbReference type="ARBA" id="ARBA00004651"/>
    </source>
</evidence>
<feature type="transmembrane region" description="Helical" evidence="7">
    <location>
        <begin position="248"/>
        <end position="272"/>
    </location>
</feature>
<dbReference type="Gene3D" id="3.40.30.10">
    <property type="entry name" value="Glutaredoxin"/>
    <property type="match status" value="1"/>
</dbReference>
<protein>
    <submittedName>
        <fullName evidence="9">Cytochrome C biogenesis protein transmembrane region</fullName>
    </submittedName>
</protein>
<dbReference type="Pfam" id="PF11412">
    <property type="entry name" value="DsbD_N"/>
    <property type="match status" value="1"/>
</dbReference>
<dbReference type="PANTHER" id="PTHR32234:SF0">
    <property type="entry name" value="THIOL:DISULFIDE INTERCHANGE PROTEIN DSBD"/>
    <property type="match status" value="1"/>
</dbReference>
<dbReference type="GO" id="GO:0017004">
    <property type="term" value="P:cytochrome complex assembly"/>
    <property type="evidence" value="ECO:0007669"/>
    <property type="project" value="UniProtKB-KW"/>
</dbReference>
<feature type="transmembrane region" description="Helical" evidence="7">
    <location>
        <begin position="511"/>
        <end position="529"/>
    </location>
</feature>
<dbReference type="GO" id="GO:0015035">
    <property type="term" value="F:protein-disulfide reductase activity"/>
    <property type="evidence" value="ECO:0007669"/>
    <property type="project" value="TreeGrafter"/>
</dbReference>
<dbReference type="GO" id="GO:0005886">
    <property type="term" value="C:plasma membrane"/>
    <property type="evidence" value="ECO:0007669"/>
    <property type="project" value="UniProtKB-SubCell"/>
</dbReference>
<evidence type="ECO:0000259" key="8">
    <source>
        <dbReference type="PROSITE" id="PS51352"/>
    </source>
</evidence>
<dbReference type="PANTHER" id="PTHR32234">
    <property type="entry name" value="THIOL:DISULFIDE INTERCHANGE PROTEIN DSBD"/>
    <property type="match status" value="1"/>
</dbReference>
<feature type="domain" description="Thioredoxin" evidence="8">
    <location>
        <begin position="538"/>
        <end position="696"/>
    </location>
</feature>
<comment type="caution">
    <text evidence="9">The sequence shown here is derived from an EMBL/GenBank/DDBJ whole genome shotgun (WGS) entry which is preliminary data.</text>
</comment>
<feature type="transmembrane region" description="Helical" evidence="7">
    <location>
        <begin position="327"/>
        <end position="352"/>
    </location>
</feature>
<name>A0A134BAJ4_9PORP</name>
<evidence type="ECO:0000313" key="10">
    <source>
        <dbReference type="Proteomes" id="UP000070224"/>
    </source>
</evidence>
<evidence type="ECO:0000256" key="3">
    <source>
        <dbReference type="ARBA" id="ARBA00022692"/>
    </source>
</evidence>
<feature type="transmembrane region" description="Helical" evidence="7">
    <location>
        <begin position="450"/>
        <end position="473"/>
    </location>
</feature>
<keyword evidence="6 7" id="KW-0472">Membrane</keyword>
<evidence type="ECO:0000256" key="6">
    <source>
        <dbReference type="ARBA" id="ARBA00023136"/>
    </source>
</evidence>
<dbReference type="Pfam" id="PF02683">
    <property type="entry name" value="DsbD_TM"/>
    <property type="match status" value="1"/>
</dbReference>
<dbReference type="EMBL" id="LSDK01000050">
    <property type="protein sequence ID" value="KXB76977.1"/>
    <property type="molecule type" value="Genomic_DNA"/>
</dbReference>
<feature type="transmembrane region" description="Helical" evidence="7">
    <location>
        <begin position="479"/>
        <end position="499"/>
    </location>
</feature>
<dbReference type="SUPFAM" id="SSF52833">
    <property type="entry name" value="Thioredoxin-like"/>
    <property type="match status" value="1"/>
</dbReference>
<dbReference type="InterPro" id="IPR003834">
    <property type="entry name" value="Cyt_c_assmbl_TM_dom"/>
</dbReference>
<sequence>MNQQTRSFAPLRPSLSAVRRFVLSLSILLLGMGLNAQVIRDAVTWSRSVEDKSPTEKVLVFTATVKNPWHLYGTELPKGGPTPTHLLVDKIEGAELVGGLTSAQKPVEMYDPNFEMTLRFYSGKVTFRQKIRITDPKKFAFVGAIRYMACNDEQCLPPANWEFTVQPKELGKLGDAAATKLTEDAPATTEASAASLGEPSADSVASVDTLSVAPQDTAAIASSDLWAPVIPELKAYGDKALNQAEGSLWMLLIGGFLGGLVALVTPCVWPMIPMTVSFFLKRSSDRKKGIRDALLYGIGIIVIYVSLGLIVSAVFGSDALNNLATNAIFNVAFFILLVIFAISFFGAFELVLPASWTAKMDAKADSASGFISIFFMAFTLALVSFSCTGPIIGTLLVQAATSSSGMLAPAVGMLGFALALALPFTLFAIFPNLLQSMPKSGGWMNSVKVVLAFIELALALKFLSIADLAYGWRILDREVFLSLWIVIAILLGLYLLGKIRFPHDAPQEKTPIPALFLAIISFSFAVYMMPGLVGAPLRAISAFAPPLRTQDLNLYNGEVHAKFDDYDAGMAYARQVGKPVMIDFSGYGCVNCRKMEASVWIDPNVKHMLEEDYVLITLMVDEKAPLKEPIEIMENGEKVKLRTVGDKWSYFQRMKFGANAQPFYVLLDHQGKPLAPSYAFNEDVSAYLNFLKSGLSEFAKRK</sequence>
<keyword evidence="5 7" id="KW-1133">Transmembrane helix</keyword>
<dbReference type="InterPro" id="IPR036249">
    <property type="entry name" value="Thioredoxin-like_sf"/>
</dbReference>
<keyword evidence="3 7" id="KW-0812">Transmembrane</keyword>
<dbReference type="Pfam" id="PF13899">
    <property type="entry name" value="Thioredoxin_7"/>
    <property type="match status" value="1"/>
</dbReference>
<dbReference type="PATRIC" id="fig|322095.3.peg.625"/>
<evidence type="ECO:0000256" key="7">
    <source>
        <dbReference type="SAM" id="Phobius"/>
    </source>
</evidence>
<proteinExistence type="predicted"/>
<evidence type="ECO:0000256" key="2">
    <source>
        <dbReference type="ARBA" id="ARBA00022475"/>
    </source>
</evidence>
<dbReference type="Proteomes" id="UP000070224">
    <property type="component" value="Unassembled WGS sequence"/>
</dbReference>
<organism evidence="9 10">
    <name type="scientific">Porphyromonas somerae</name>
    <dbReference type="NCBI Taxonomy" id="322095"/>
    <lineage>
        <taxon>Bacteria</taxon>
        <taxon>Pseudomonadati</taxon>
        <taxon>Bacteroidota</taxon>
        <taxon>Bacteroidia</taxon>
        <taxon>Bacteroidales</taxon>
        <taxon>Porphyromonadaceae</taxon>
        <taxon>Porphyromonas</taxon>
    </lineage>
</organism>